<accession>A0A5C3DXK5</accession>
<feature type="transmembrane region" description="Helical" evidence="1">
    <location>
        <begin position="82"/>
        <end position="99"/>
    </location>
</feature>
<evidence type="ECO:0000313" key="2">
    <source>
        <dbReference type="EMBL" id="SPO21936.1"/>
    </source>
</evidence>
<feature type="transmembrane region" description="Helical" evidence="1">
    <location>
        <begin position="195"/>
        <end position="218"/>
    </location>
</feature>
<gene>
    <name evidence="2" type="ORF">UTRI_01923_B</name>
</gene>
<feature type="transmembrane region" description="Helical" evidence="1">
    <location>
        <begin position="119"/>
        <end position="149"/>
    </location>
</feature>
<evidence type="ECO:0000256" key="1">
    <source>
        <dbReference type="SAM" id="Phobius"/>
    </source>
</evidence>
<evidence type="ECO:0000313" key="3">
    <source>
        <dbReference type="Proteomes" id="UP000324022"/>
    </source>
</evidence>
<proteinExistence type="predicted"/>
<keyword evidence="1" id="KW-1133">Transmembrane helix</keyword>
<keyword evidence="1" id="KW-0472">Membrane</keyword>
<dbReference type="AlphaFoldDB" id="A0A5C3DXK5"/>
<dbReference type="Proteomes" id="UP000324022">
    <property type="component" value="Unassembled WGS sequence"/>
</dbReference>
<sequence>MGKGSFLPVLGLALAGLLAGVATEYTAFFLSEDKSIRALAASCKLPSRHKLKTDVTHGAVPLLDNTLCTTMGFFRRSTEKRLNVGLFAIMISCTLPLSYRLCFQAVSPNRKSALNAGVFLVFLNTVGAAAGLGPWSCFFFSLVYLPALYSAMKSSKASVLPVPTPASNIYAANLLHVGVGLTAAIAVFADVSGALWNHAALMVQFAGLAYLPIAWVSFRTPKVNDESTSRSVIRRYNAEGVSYAFERTWSYYRKMAAISAFTYWYGLNRVGRGYWLQGETFDAVSMFWIGDILGAAFATILLVIAERLTIRNKAPVHPVTGEARSPLDVECDKAIVKAPAGSPWLEKTTTGLILATLVGGPGFAASMWWCSGEEELGWKARKSWRETVAVDGKKAK</sequence>
<feature type="transmembrane region" description="Helical" evidence="1">
    <location>
        <begin position="170"/>
        <end position="189"/>
    </location>
</feature>
<keyword evidence="1" id="KW-0812">Transmembrane</keyword>
<keyword evidence="3" id="KW-1185">Reference proteome</keyword>
<protein>
    <submittedName>
        <fullName evidence="2">Uncharacterized protein</fullName>
    </submittedName>
</protein>
<name>A0A5C3DXK5_9BASI</name>
<feature type="transmembrane region" description="Helical" evidence="1">
    <location>
        <begin position="6"/>
        <end position="30"/>
    </location>
</feature>
<dbReference type="EMBL" id="OOIN01000003">
    <property type="protein sequence ID" value="SPO21936.1"/>
    <property type="molecule type" value="Genomic_DNA"/>
</dbReference>
<dbReference type="OrthoDB" id="3361566at2759"/>
<organism evidence="2 3">
    <name type="scientific">Ustilago trichophora</name>
    <dbReference type="NCBI Taxonomy" id="86804"/>
    <lineage>
        <taxon>Eukaryota</taxon>
        <taxon>Fungi</taxon>
        <taxon>Dikarya</taxon>
        <taxon>Basidiomycota</taxon>
        <taxon>Ustilaginomycotina</taxon>
        <taxon>Ustilaginomycetes</taxon>
        <taxon>Ustilaginales</taxon>
        <taxon>Ustilaginaceae</taxon>
        <taxon>Ustilago</taxon>
    </lineage>
</organism>
<reference evidence="2 3" key="1">
    <citation type="submission" date="2018-03" db="EMBL/GenBank/DDBJ databases">
        <authorList>
            <person name="Guldener U."/>
        </authorList>
    </citation>
    <scope>NUCLEOTIDE SEQUENCE [LARGE SCALE GENOMIC DNA]</scope>
    <source>
        <strain evidence="2 3">NBRC100155</strain>
    </source>
</reference>
<feature type="transmembrane region" description="Helical" evidence="1">
    <location>
        <begin position="287"/>
        <end position="305"/>
    </location>
</feature>